<dbReference type="EMBL" id="QUBQ01000002">
    <property type="protein sequence ID" value="REK75111.1"/>
    <property type="molecule type" value="Genomic_DNA"/>
</dbReference>
<dbReference type="Pfam" id="PF25191">
    <property type="entry name" value="DUF7832"/>
    <property type="match status" value="1"/>
</dbReference>
<dbReference type="OrthoDB" id="4827574at2"/>
<organism evidence="2 3">
    <name type="scientific">Paenibacillus paeoniae</name>
    <dbReference type="NCBI Taxonomy" id="2292705"/>
    <lineage>
        <taxon>Bacteria</taxon>
        <taxon>Bacillati</taxon>
        <taxon>Bacillota</taxon>
        <taxon>Bacilli</taxon>
        <taxon>Bacillales</taxon>
        <taxon>Paenibacillaceae</taxon>
        <taxon>Paenibacillus</taxon>
    </lineage>
</organism>
<dbReference type="Proteomes" id="UP000261905">
    <property type="component" value="Unassembled WGS sequence"/>
</dbReference>
<keyword evidence="3" id="KW-1185">Reference proteome</keyword>
<proteinExistence type="predicted"/>
<accession>A0A371PGN9</accession>
<reference evidence="2 3" key="1">
    <citation type="submission" date="2018-08" db="EMBL/GenBank/DDBJ databases">
        <title>Paenibacillus sp. M4BSY-1, whole genome shotgun sequence.</title>
        <authorList>
            <person name="Tuo L."/>
        </authorList>
    </citation>
    <scope>NUCLEOTIDE SEQUENCE [LARGE SCALE GENOMIC DNA]</scope>
    <source>
        <strain evidence="2 3">M4BSY-1</strain>
    </source>
</reference>
<protein>
    <recommendedName>
        <fullName evidence="1">DUF7832 domain-containing protein</fullName>
    </recommendedName>
</protein>
<dbReference type="RefSeq" id="WP_116046984.1">
    <property type="nucleotide sequence ID" value="NZ_QUBQ01000002.1"/>
</dbReference>
<dbReference type="AlphaFoldDB" id="A0A371PGN9"/>
<evidence type="ECO:0000313" key="3">
    <source>
        <dbReference type="Proteomes" id="UP000261905"/>
    </source>
</evidence>
<comment type="caution">
    <text evidence="2">The sequence shown here is derived from an EMBL/GenBank/DDBJ whole genome shotgun (WGS) entry which is preliminary data.</text>
</comment>
<feature type="domain" description="DUF7832" evidence="1">
    <location>
        <begin position="3"/>
        <end position="113"/>
    </location>
</feature>
<evidence type="ECO:0000313" key="2">
    <source>
        <dbReference type="EMBL" id="REK75111.1"/>
    </source>
</evidence>
<gene>
    <name evidence="2" type="ORF">DX130_15885</name>
</gene>
<name>A0A371PGN9_9BACL</name>
<sequence>MAVYDKAKYHYDNDFPKELSRDQAYVHSGFFLGWLIDRNLCSEEFLEDYEEEIKDFKARKLLSSQLFKKAAGVLASDMLNEVGNAFAESKYDSYMSDYLYVLNLEEVESVYHVPDTWDNYELICDELDIVYEMWCEKREGQ</sequence>
<evidence type="ECO:0000259" key="1">
    <source>
        <dbReference type="Pfam" id="PF25191"/>
    </source>
</evidence>
<dbReference type="InterPro" id="IPR057154">
    <property type="entry name" value="DUF7832"/>
</dbReference>